<keyword evidence="1" id="KW-1133">Transmembrane helix</keyword>
<name>A0A9P7MQ42_9HYPO</name>
<gene>
    <name evidence="3" type="ORF">E4U56_003407</name>
    <name evidence="2" type="ORF">E4U57_001100</name>
</gene>
<evidence type="ECO:0000313" key="5">
    <source>
        <dbReference type="Proteomes" id="UP000784919"/>
    </source>
</evidence>
<dbReference type="AlphaFoldDB" id="A0A9P7MQ42"/>
<dbReference type="EMBL" id="SRPS01000222">
    <property type="protein sequence ID" value="KAG5962363.1"/>
    <property type="molecule type" value="Genomic_DNA"/>
</dbReference>
<dbReference type="EMBL" id="SRPR01000137">
    <property type="protein sequence ID" value="KAG5958794.1"/>
    <property type="molecule type" value="Genomic_DNA"/>
</dbReference>
<reference evidence="3 4" key="1">
    <citation type="journal article" date="2020" name="bioRxiv">
        <title>Whole genome comparisons of ergot fungi reveals the divergence and evolution of species within the genus Claviceps are the result of varying mechanisms driving genome evolution and host range expansion.</title>
        <authorList>
            <person name="Wyka S.A."/>
            <person name="Mondo S.J."/>
            <person name="Liu M."/>
            <person name="Dettman J."/>
            <person name="Nalam V."/>
            <person name="Broders K.D."/>
        </authorList>
    </citation>
    <scope>NUCLEOTIDE SEQUENCE</scope>
    <source>
        <strain evidence="3">CCC 1102</strain>
        <strain evidence="2 4">LM583</strain>
    </source>
</reference>
<sequence>MLAAPPLRPKLAGGVGVFLLFFLVLFYTRISSKTASFGREHALSKEHDAGLEFPNDPVPRRDFAALSIYRAQNVDASVNKRFAFATLYCSRDPDPRGPYFESTQSIVWRLLWSDYRSKYPVIVFVCPFIPDFNRRVLMGQGAIVKEIDLLDNIVPDEAIPTKRWIDVLSKLNIWRETDWHKIAFLDSDAFPIRNVDEIFDLVPEQQCDKDALDAQDGAVIGNTKGGEDMCNYVYAGVAQFSIGNINAGMLVLKPNLDMHAKLLRAARKTEDYDMADMEQGVLKSKNAFAADGPFPVHRLPAIWNALPEYYIKYMADDAGASEGPIRILHVKMWNRLWGSWNNLTHLNDMWDIDWMKMSRFFDSDDFVRARVTGVYETPLERYLKAQAQQEDHIHWT</sequence>
<evidence type="ECO:0000313" key="2">
    <source>
        <dbReference type="EMBL" id="KAG5958794.1"/>
    </source>
</evidence>
<keyword evidence="1" id="KW-0472">Membrane</keyword>
<dbReference type="PANTHER" id="PTHR11183">
    <property type="entry name" value="GLYCOGENIN SUBFAMILY MEMBER"/>
    <property type="match status" value="1"/>
</dbReference>
<evidence type="ECO:0000256" key="1">
    <source>
        <dbReference type="SAM" id="Phobius"/>
    </source>
</evidence>
<dbReference type="Gene3D" id="3.90.550.10">
    <property type="entry name" value="Spore Coat Polysaccharide Biosynthesis Protein SpsA, Chain A"/>
    <property type="match status" value="1"/>
</dbReference>
<dbReference type="InterPro" id="IPR029044">
    <property type="entry name" value="Nucleotide-diphossugar_trans"/>
</dbReference>
<comment type="caution">
    <text evidence="3">The sequence shown here is derived from an EMBL/GenBank/DDBJ whole genome shotgun (WGS) entry which is preliminary data.</text>
</comment>
<keyword evidence="4" id="KW-1185">Reference proteome</keyword>
<accession>A0A9P7MQ42</accession>
<dbReference type="OrthoDB" id="2014201at2759"/>
<protein>
    <submittedName>
        <fullName evidence="3">Uncharacterized protein</fullName>
    </submittedName>
</protein>
<dbReference type="SUPFAM" id="SSF53448">
    <property type="entry name" value="Nucleotide-diphospho-sugar transferases"/>
    <property type="match status" value="1"/>
</dbReference>
<dbReference type="Proteomes" id="UP000742024">
    <property type="component" value="Unassembled WGS sequence"/>
</dbReference>
<feature type="transmembrane region" description="Helical" evidence="1">
    <location>
        <begin position="12"/>
        <end position="30"/>
    </location>
</feature>
<keyword evidence="1" id="KW-0812">Transmembrane</keyword>
<dbReference type="InterPro" id="IPR050587">
    <property type="entry name" value="GNT1/Glycosyltrans_8"/>
</dbReference>
<proteinExistence type="predicted"/>
<organism evidence="3 5">
    <name type="scientific">Claviceps arundinis</name>
    <dbReference type="NCBI Taxonomy" id="1623583"/>
    <lineage>
        <taxon>Eukaryota</taxon>
        <taxon>Fungi</taxon>
        <taxon>Dikarya</taxon>
        <taxon>Ascomycota</taxon>
        <taxon>Pezizomycotina</taxon>
        <taxon>Sordariomycetes</taxon>
        <taxon>Hypocreomycetidae</taxon>
        <taxon>Hypocreales</taxon>
        <taxon>Clavicipitaceae</taxon>
        <taxon>Claviceps</taxon>
    </lineage>
</organism>
<dbReference type="Proteomes" id="UP000784919">
    <property type="component" value="Unassembled WGS sequence"/>
</dbReference>
<evidence type="ECO:0000313" key="4">
    <source>
        <dbReference type="Proteomes" id="UP000742024"/>
    </source>
</evidence>
<evidence type="ECO:0000313" key="3">
    <source>
        <dbReference type="EMBL" id="KAG5962363.1"/>
    </source>
</evidence>